<name>A0A2I4EH54_JUGRE</name>
<gene>
    <name evidence="6" type="primary">LOC108989544</name>
</gene>
<dbReference type="FunFam" id="2.130.10.10:FF:000683">
    <property type="entry name" value="WD-40 repeat protein family"/>
    <property type="match status" value="1"/>
</dbReference>
<dbReference type="Gene3D" id="2.130.10.10">
    <property type="entry name" value="YVTN repeat-like/Quinoprotein amine dehydrogenase"/>
    <property type="match status" value="1"/>
</dbReference>
<dbReference type="STRING" id="51240.A0A2I4EH54"/>
<evidence type="ECO:0000256" key="3">
    <source>
        <dbReference type="ARBA" id="ARBA00022737"/>
    </source>
</evidence>
<organism evidence="5 6">
    <name type="scientific">Juglans regia</name>
    <name type="common">English walnut</name>
    <dbReference type="NCBI Taxonomy" id="51240"/>
    <lineage>
        <taxon>Eukaryota</taxon>
        <taxon>Viridiplantae</taxon>
        <taxon>Streptophyta</taxon>
        <taxon>Embryophyta</taxon>
        <taxon>Tracheophyta</taxon>
        <taxon>Spermatophyta</taxon>
        <taxon>Magnoliopsida</taxon>
        <taxon>eudicotyledons</taxon>
        <taxon>Gunneridae</taxon>
        <taxon>Pentapetalae</taxon>
        <taxon>rosids</taxon>
        <taxon>fabids</taxon>
        <taxon>Fagales</taxon>
        <taxon>Juglandaceae</taxon>
        <taxon>Juglans</taxon>
    </lineage>
</organism>
<evidence type="ECO:0000256" key="4">
    <source>
        <dbReference type="ARBA" id="ARBA00023242"/>
    </source>
</evidence>
<dbReference type="SUPFAM" id="SSF50978">
    <property type="entry name" value="WD40 repeat-like"/>
    <property type="match status" value="1"/>
</dbReference>
<evidence type="ECO:0000256" key="2">
    <source>
        <dbReference type="ARBA" id="ARBA00022574"/>
    </source>
</evidence>
<keyword evidence="5" id="KW-1185">Reference proteome</keyword>
<sequence length="357" mass="38481">MAVIGTAFPDPPQIHRIPQSKYVDAVRWLPQFSAFDRFVVLALFDSSSDSPSSIEIHSLDTQAVTLSPQSTWAPPSRVSSLKTSQTRGRKPLIAAGTVSGSLHLLLANSVDASLESEFSVSEEELHVGRVSCVDVMEGGGECVSVGEDGRVNLASVTGSELSFRRFFDSQGLVSYTSAKWASPAEFVTGGYGFSLQWWDQRKPGGAASQLKGNWARGMSGIVQSIDIHPSRKHTCLAGGSLGTVFAWDLRWQQQPIILSGIGGGEDGTHPACESEVWEVQYDRHTNSTNTGNISSSRVLPAMICSEDGILAVVGQDAEPIELLAEPCAINSFDIDRENPSDVICSLEWESIVLLTRP</sequence>
<evidence type="ECO:0000256" key="1">
    <source>
        <dbReference type="ARBA" id="ARBA00004123"/>
    </source>
</evidence>
<dbReference type="PANTHER" id="PTHR22652:SF0">
    <property type="entry name" value="NUCLEOPORIN NUP43"/>
    <property type="match status" value="1"/>
</dbReference>
<accession>A0A2I4EH54</accession>
<dbReference type="GeneID" id="108989544"/>
<dbReference type="Proteomes" id="UP000235220">
    <property type="component" value="Chromosome 6"/>
</dbReference>
<dbReference type="OrthoDB" id="9890280at2759"/>
<dbReference type="GO" id="GO:0031080">
    <property type="term" value="C:nuclear pore outer ring"/>
    <property type="evidence" value="ECO:0000318"/>
    <property type="project" value="GO_Central"/>
</dbReference>
<proteinExistence type="predicted"/>
<keyword evidence="3" id="KW-0677">Repeat</keyword>
<dbReference type="KEGG" id="jre:108989544"/>
<reference evidence="6" key="1">
    <citation type="submission" date="2025-08" db="UniProtKB">
        <authorList>
            <consortium name="RefSeq"/>
        </authorList>
    </citation>
    <scope>IDENTIFICATION</scope>
    <source>
        <tissue evidence="6">Leaves</tissue>
    </source>
</reference>
<keyword evidence="2" id="KW-0853">WD repeat</keyword>
<dbReference type="FunCoup" id="A0A2I4EH54">
    <property type="interactions" value="687"/>
</dbReference>
<dbReference type="InParanoid" id="A0A2I4EH54"/>
<protein>
    <submittedName>
        <fullName evidence="6">Nuclear pore complex protein NUP43</fullName>
    </submittedName>
</protein>
<evidence type="ECO:0000313" key="5">
    <source>
        <dbReference type="Proteomes" id="UP000235220"/>
    </source>
</evidence>
<dbReference type="PANTHER" id="PTHR22652">
    <property type="entry name" value="NUCLEOPORIN NUP43"/>
    <property type="match status" value="1"/>
</dbReference>
<dbReference type="InterPro" id="IPR036322">
    <property type="entry name" value="WD40_repeat_dom_sf"/>
</dbReference>
<dbReference type="AlphaFoldDB" id="A0A2I4EH54"/>
<dbReference type="RefSeq" id="XP_018818728.1">
    <property type="nucleotide sequence ID" value="XM_018963183.2"/>
</dbReference>
<dbReference type="InterPro" id="IPR015943">
    <property type="entry name" value="WD40/YVTN_repeat-like_dom_sf"/>
</dbReference>
<keyword evidence="4" id="KW-0539">Nucleus</keyword>
<evidence type="ECO:0000313" key="6">
    <source>
        <dbReference type="RefSeq" id="XP_018818728.1"/>
    </source>
</evidence>
<comment type="subcellular location">
    <subcellularLocation>
        <location evidence="1">Nucleus</location>
    </subcellularLocation>
</comment>